<evidence type="ECO:0000313" key="1">
    <source>
        <dbReference type="EMBL" id="KAK9956182.1"/>
    </source>
</evidence>
<gene>
    <name evidence="1" type="ORF">ABG768_013932</name>
</gene>
<organism evidence="1 2">
    <name type="scientific">Culter alburnus</name>
    <name type="common">Topmouth culter</name>
    <dbReference type="NCBI Taxonomy" id="194366"/>
    <lineage>
        <taxon>Eukaryota</taxon>
        <taxon>Metazoa</taxon>
        <taxon>Chordata</taxon>
        <taxon>Craniata</taxon>
        <taxon>Vertebrata</taxon>
        <taxon>Euteleostomi</taxon>
        <taxon>Actinopterygii</taxon>
        <taxon>Neopterygii</taxon>
        <taxon>Teleostei</taxon>
        <taxon>Ostariophysi</taxon>
        <taxon>Cypriniformes</taxon>
        <taxon>Xenocyprididae</taxon>
        <taxon>Xenocypridinae</taxon>
        <taxon>Culter</taxon>
    </lineage>
</organism>
<dbReference type="AlphaFoldDB" id="A0AAW1Z844"/>
<protein>
    <submittedName>
        <fullName evidence="1">Uncharacterized protein</fullName>
    </submittedName>
</protein>
<proteinExistence type="predicted"/>
<dbReference type="EMBL" id="JAWDJR010000020">
    <property type="protein sequence ID" value="KAK9956182.1"/>
    <property type="molecule type" value="Genomic_DNA"/>
</dbReference>
<sequence length="216" mass="23061">MRLSKQFHLSLAQGAPVIDKISKRRNLKNPELLRKELLEKKPQASSVQRATIPAKSKQDVILPDTTPGGAHVHVSTQQGAAVPARSPDAASVSMGSPKCAAVPAHTTKRRKQRLDVQVRQHLQNASVPVSSTQGAPIPFQDPKRCACAFWDPTGSTCAHRLSTTGSKPQDLYVTEGAAAEATEYPCQGPTENTCSTMFPTAITWVSTGSTHACLGS</sequence>
<comment type="caution">
    <text evidence="1">The sequence shown here is derived from an EMBL/GenBank/DDBJ whole genome shotgun (WGS) entry which is preliminary data.</text>
</comment>
<evidence type="ECO:0000313" key="2">
    <source>
        <dbReference type="Proteomes" id="UP001479290"/>
    </source>
</evidence>
<reference evidence="1 2" key="1">
    <citation type="submission" date="2024-05" db="EMBL/GenBank/DDBJ databases">
        <title>A high-quality chromosomal-level genome assembly of Topmouth culter (Culter alburnus).</title>
        <authorList>
            <person name="Zhao H."/>
        </authorList>
    </citation>
    <scope>NUCLEOTIDE SEQUENCE [LARGE SCALE GENOMIC DNA]</scope>
    <source>
        <strain evidence="1">CATC2023</strain>
        <tissue evidence="1">Muscle</tissue>
    </source>
</reference>
<name>A0AAW1Z844_CULAL</name>
<dbReference type="Proteomes" id="UP001479290">
    <property type="component" value="Unassembled WGS sequence"/>
</dbReference>
<accession>A0AAW1Z844</accession>
<keyword evidence="2" id="KW-1185">Reference proteome</keyword>